<reference evidence="2 3" key="1">
    <citation type="submission" date="2019-01" db="EMBL/GenBank/DDBJ databases">
        <title>Intercellular communication is required for trap formation in the nematode-trapping fungus Duddingtonia flagrans.</title>
        <authorList>
            <person name="Youssar L."/>
            <person name="Wernet V."/>
            <person name="Hensel N."/>
            <person name="Hildebrandt H.-G."/>
            <person name="Fischer R."/>
        </authorList>
    </citation>
    <scope>NUCLEOTIDE SEQUENCE [LARGE SCALE GENOMIC DNA]</scope>
    <source>
        <strain evidence="2 3">CBS H-5679</strain>
    </source>
</reference>
<evidence type="ECO:0000313" key="3">
    <source>
        <dbReference type="Proteomes" id="UP000283090"/>
    </source>
</evidence>
<evidence type="ECO:0000313" key="2">
    <source>
        <dbReference type="EMBL" id="RVD84060.1"/>
    </source>
</evidence>
<sequence>MESESEETVEEEDEGGSEEVEYRPVLTARAAAAASRKGRRVSAPARQVPVHSKTATLTPEPTRRSSRRKTVHGAFDVVAAEGSAKRELRRGKK</sequence>
<organism evidence="2 3">
    <name type="scientific">Arthrobotrys flagrans</name>
    <name type="common">Nematode-trapping fungus</name>
    <name type="synonym">Trichothecium flagrans</name>
    <dbReference type="NCBI Taxonomy" id="97331"/>
    <lineage>
        <taxon>Eukaryota</taxon>
        <taxon>Fungi</taxon>
        <taxon>Dikarya</taxon>
        <taxon>Ascomycota</taxon>
        <taxon>Pezizomycotina</taxon>
        <taxon>Orbiliomycetes</taxon>
        <taxon>Orbiliales</taxon>
        <taxon>Orbiliaceae</taxon>
        <taxon>Arthrobotrys</taxon>
    </lineage>
</organism>
<gene>
    <name evidence="2" type="ORF">DFL_005829</name>
</gene>
<dbReference type="AlphaFoldDB" id="A0A436ZYM9"/>
<dbReference type="EMBL" id="SAEB01000007">
    <property type="protein sequence ID" value="RVD84060.1"/>
    <property type="molecule type" value="Genomic_DNA"/>
</dbReference>
<feature type="region of interest" description="Disordered" evidence="1">
    <location>
        <begin position="1"/>
        <end position="70"/>
    </location>
</feature>
<keyword evidence="3" id="KW-1185">Reference proteome</keyword>
<dbReference type="GeneID" id="93588140"/>
<dbReference type="Proteomes" id="UP000283090">
    <property type="component" value="Unassembled WGS sequence"/>
</dbReference>
<name>A0A436ZYM9_ARTFL</name>
<comment type="caution">
    <text evidence="2">The sequence shown here is derived from an EMBL/GenBank/DDBJ whole genome shotgun (WGS) entry which is preliminary data.</text>
</comment>
<dbReference type="RefSeq" id="XP_067489604.1">
    <property type="nucleotide sequence ID" value="XM_067635145.1"/>
</dbReference>
<evidence type="ECO:0000256" key="1">
    <source>
        <dbReference type="SAM" id="MobiDB-lite"/>
    </source>
</evidence>
<protein>
    <submittedName>
        <fullName evidence="2">Uncharacterized protein</fullName>
    </submittedName>
</protein>
<accession>A0A436ZYM9</accession>
<feature type="compositionally biased region" description="Acidic residues" evidence="1">
    <location>
        <begin position="1"/>
        <end position="19"/>
    </location>
</feature>
<proteinExistence type="predicted"/>
<dbReference type="VEuPathDB" id="FungiDB:DFL_005829"/>